<sequence length="172" mass="19573">MDRKYPIGQFIHSGTLDLTEVQGWIDTIAAAPAHYRALTEGLSEEALDLPYREGGWTIRQVTHHVPDSHSQAYTRFKLALTENNPTIKPYDEQGWAQLADYKLPVAVSLNLLEAIHARWVHLLRSLTGEQLNRTFNHPESGVQPLWKVIGMYAWHGQHHLAHIELALEKTQA</sequence>
<accession>A0ABQ2CWJ3</accession>
<organism evidence="2 3">
    <name type="scientific">Deinococcus roseus</name>
    <dbReference type="NCBI Taxonomy" id="392414"/>
    <lineage>
        <taxon>Bacteria</taxon>
        <taxon>Thermotogati</taxon>
        <taxon>Deinococcota</taxon>
        <taxon>Deinococci</taxon>
        <taxon>Deinococcales</taxon>
        <taxon>Deinococcaceae</taxon>
        <taxon>Deinococcus</taxon>
    </lineage>
</organism>
<keyword evidence="3" id="KW-1185">Reference proteome</keyword>
<dbReference type="NCBIfam" id="NF009807">
    <property type="entry name" value="PRK13291.1"/>
    <property type="match status" value="1"/>
</dbReference>
<gene>
    <name evidence="2" type="ORF">GCM10008938_03700</name>
</gene>
<dbReference type="EMBL" id="BMOD01000001">
    <property type="protein sequence ID" value="GGJ20719.1"/>
    <property type="molecule type" value="Genomic_DNA"/>
</dbReference>
<dbReference type="Pfam" id="PF12867">
    <property type="entry name" value="DinB_2"/>
    <property type="match status" value="1"/>
</dbReference>
<comment type="caution">
    <text evidence="2">The sequence shown here is derived from an EMBL/GenBank/DDBJ whole genome shotgun (WGS) entry which is preliminary data.</text>
</comment>
<name>A0ABQ2CWJ3_9DEIO</name>
<dbReference type="SUPFAM" id="SSF109854">
    <property type="entry name" value="DinB/YfiT-like putative metalloenzymes"/>
    <property type="match status" value="1"/>
</dbReference>
<reference evidence="3" key="1">
    <citation type="journal article" date="2019" name="Int. J. Syst. Evol. Microbiol.">
        <title>The Global Catalogue of Microorganisms (GCM) 10K type strain sequencing project: providing services to taxonomists for standard genome sequencing and annotation.</title>
        <authorList>
            <consortium name="The Broad Institute Genomics Platform"/>
            <consortium name="The Broad Institute Genome Sequencing Center for Infectious Disease"/>
            <person name="Wu L."/>
            <person name="Ma J."/>
        </authorList>
    </citation>
    <scope>NUCLEOTIDE SEQUENCE [LARGE SCALE GENOMIC DNA]</scope>
    <source>
        <strain evidence="3">JCM 14370</strain>
    </source>
</reference>
<dbReference type="RefSeq" id="WP_188998957.1">
    <property type="nucleotide sequence ID" value="NZ_BMOD01000001.1"/>
</dbReference>
<dbReference type="InterPro" id="IPR024775">
    <property type="entry name" value="DinB-like"/>
</dbReference>
<proteinExistence type="predicted"/>
<evidence type="ECO:0000313" key="3">
    <source>
        <dbReference type="Proteomes" id="UP000632222"/>
    </source>
</evidence>
<protein>
    <submittedName>
        <fullName evidence="2">Metal-dependent hydrolase</fullName>
    </submittedName>
</protein>
<dbReference type="GO" id="GO:0016787">
    <property type="term" value="F:hydrolase activity"/>
    <property type="evidence" value="ECO:0007669"/>
    <property type="project" value="UniProtKB-KW"/>
</dbReference>
<dbReference type="InterPro" id="IPR034660">
    <property type="entry name" value="DinB/YfiT-like"/>
</dbReference>
<evidence type="ECO:0000259" key="1">
    <source>
        <dbReference type="Pfam" id="PF12867"/>
    </source>
</evidence>
<dbReference type="Proteomes" id="UP000632222">
    <property type="component" value="Unassembled WGS sequence"/>
</dbReference>
<evidence type="ECO:0000313" key="2">
    <source>
        <dbReference type="EMBL" id="GGJ20719.1"/>
    </source>
</evidence>
<keyword evidence="2" id="KW-0378">Hydrolase</keyword>
<dbReference type="Gene3D" id="1.20.120.450">
    <property type="entry name" value="dinb family like domain"/>
    <property type="match status" value="1"/>
</dbReference>
<feature type="domain" description="DinB-like" evidence="1">
    <location>
        <begin position="30"/>
        <end position="163"/>
    </location>
</feature>